<dbReference type="RefSeq" id="WP_091178925.1">
    <property type="nucleotide sequence ID" value="NZ_FOFA01000003.1"/>
</dbReference>
<feature type="transmembrane region" description="Helical" evidence="1">
    <location>
        <begin position="6"/>
        <end position="25"/>
    </location>
</feature>
<dbReference type="EMBL" id="FOFA01000003">
    <property type="protein sequence ID" value="SEQ35043.1"/>
    <property type="molecule type" value="Genomic_DNA"/>
</dbReference>
<keyword evidence="1" id="KW-1133">Transmembrane helix</keyword>
<gene>
    <name evidence="2" type="ORF">SAMN05421756_103212</name>
</gene>
<evidence type="ECO:0000256" key="1">
    <source>
        <dbReference type="SAM" id="Phobius"/>
    </source>
</evidence>
<feature type="transmembrane region" description="Helical" evidence="1">
    <location>
        <begin position="61"/>
        <end position="82"/>
    </location>
</feature>
<sequence>MNLWVPVLIACAGSYLIKLAGLSLPESVLANPGVQRVTTLLPVAMLAALVAVQLVQSGDGAGPYALDWRVLVGVAAGAVALLLRRGFLVVFVVAVVVTALLRLLVPAG</sequence>
<protein>
    <submittedName>
        <fullName evidence="2">Branched-chain amino acid transport protein (AzlD)</fullName>
    </submittedName>
</protein>
<keyword evidence="3" id="KW-1185">Reference proteome</keyword>
<dbReference type="Pfam" id="PF05437">
    <property type="entry name" value="AzlD"/>
    <property type="match status" value="1"/>
</dbReference>
<feature type="transmembrane region" description="Helical" evidence="1">
    <location>
        <begin position="37"/>
        <end position="55"/>
    </location>
</feature>
<dbReference type="AlphaFoldDB" id="A0A1H9FC86"/>
<dbReference type="Proteomes" id="UP000198504">
    <property type="component" value="Unassembled WGS sequence"/>
</dbReference>
<evidence type="ECO:0000313" key="3">
    <source>
        <dbReference type="Proteomes" id="UP000198504"/>
    </source>
</evidence>
<dbReference type="OrthoDB" id="5197630at2"/>
<name>A0A1H9FC86_9ACTN</name>
<keyword evidence="1" id="KW-0812">Transmembrane</keyword>
<dbReference type="InterPro" id="IPR008407">
    <property type="entry name" value="Brnchd-chn_aa_trnsp_AzlD"/>
</dbReference>
<proteinExistence type="predicted"/>
<organism evidence="2 3">
    <name type="scientific">Microlunatus flavus</name>
    <dbReference type="NCBI Taxonomy" id="1036181"/>
    <lineage>
        <taxon>Bacteria</taxon>
        <taxon>Bacillati</taxon>
        <taxon>Actinomycetota</taxon>
        <taxon>Actinomycetes</taxon>
        <taxon>Propionibacteriales</taxon>
        <taxon>Propionibacteriaceae</taxon>
        <taxon>Microlunatus</taxon>
    </lineage>
</organism>
<evidence type="ECO:0000313" key="2">
    <source>
        <dbReference type="EMBL" id="SEQ35043.1"/>
    </source>
</evidence>
<keyword evidence="1" id="KW-0472">Membrane</keyword>
<accession>A0A1H9FC86</accession>
<feature type="transmembrane region" description="Helical" evidence="1">
    <location>
        <begin position="87"/>
        <end position="105"/>
    </location>
</feature>
<dbReference type="STRING" id="1036181.SAMN05421756_103212"/>
<reference evidence="3" key="1">
    <citation type="submission" date="2016-10" db="EMBL/GenBank/DDBJ databases">
        <authorList>
            <person name="Varghese N."/>
            <person name="Submissions S."/>
        </authorList>
    </citation>
    <scope>NUCLEOTIDE SEQUENCE [LARGE SCALE GENOMIC DNA]</scope>
    <source>
        <strain evidence="3">CGMCC 4.6856</strain>
    </source>
</reference>